<keyword evidence="1" id="KW-0812">Transmembrane</keyword>
<accession>A0ABD1N8A8</accession>
<proteinExistence type="predicted"/>
<keyword evidence="1" id="KW-1133">Transmembrane helix</keyword>
<protein>
    <recommendedName>
        <fullName evidence="4">Pentatricopeptide repeat-containing protein</fullName>
    </recommendedName>
</protein>
<dbReference type="AlphaFoldDB" id="A0ABD1N8A8"/>
<comment type="caution">
    <text evidence="2">The sequence shown here is derived from an EMBL/GenBank/DDBJ whole genome shotgun (WGS) entry which is preliminary data.</text>
</comment>
<evidence type="ECO:0008006" key="4">
    <source>
        <dbReference type="Google" id="ProtNLM"/>
    </source>
</evidence>
<gene>
    <name evidence="2" type="ORF">Fmac_004685</name>
</gene>
<dbReference type="Pfam" id="PF20431">
    <property type="entry name" value="E_motif"/>
    <property type="match status" value="1"/>
</dbReference>
<keyword evidence="1" id="KW-0472">Membrane</keyword>
<evidence type="ECO:0000256" key="1">
    <source>
        <dbReference type="SAM" id="Phobius"/>
    </source>
</evidence>
<dbReference type="EMBL" id="JBGMDY010000002">
    <property type="protein sequence ID" value="KAL2343400.1"/>
    <property type="molecule type" value="Genomic_DNA"/>
</dbReference>
<feature type="transmembrane region" description="Helical" evidence="1">
    <location>
        <begin position="32"/>
        <end position="53"/>
    </location>
</feature>
<dbReference type="PANTHER" id="PTHR47926">
    <property type="entry name" value="PENTATRICOPEPTIDE REPEAT-CONTAINING PROTEIN"/>
    <property type="match status" value="1"/>
</dbReference>
<evidence type="ECO:0000313" key="2">
    <source>
        <dbReference type="EMBL" id="KAL2343400.1"/>
    </source>
</evidence>
<dbReference type="InterPro" id="IPR046960">
    <property type="entry name" value="PPR_At4g14850-like_plant"/>
</dbReference>
<organism evidence="2 3">
    <name type="scientific">Flemingia macrophylla</name>
    <dbReference type="NCBI Taxonomy" id="520843"/>
    <lineage>
        <taxon>Eukaryota</taxon>
        <taxon>Viridiplantae</taxon>
        <taxon>Streptophyta</taxon>
        <taxon>Embryophyta</taxon>
        <taxon>Tracheophyta</taxon>
        <taxon>Spermatophyta</taxon>
        <taxon>Magnoliopsida</taxon>
        <taxon>eudicotyledons</taxon>
        <taxon>Gunneridae</taxon>
        <taxon>Pentapetalae</taxon>
        <taxon>rosids</taxon>
        <taxon>fabids</taxon>
        <taxon>Fabales</taxon>
        <taxon>Fabaceae</taxon>
        <taxon>Papilionoideae</taxon>
        <taxon>50 kb inversion clade</taxon>
        <taxon>NPAAA clade</taxon>
        <taxon>indigoferoid/millettioid clade</taxon>
        <taxon>Phaseoleae</taxon>
        <taxon>Flemingia</taxon>
    </lineage>
</organism>
<dbReference type="Proteomes" id="UP001603857">
    <property type="component" value="Unassembled WGS sequence"/>
</dbReference>
<dbReference type="InterPro" id="IPR046848">
    <property type="entry name" value="E_motif"/>
</dbReference>
<name>A0ABD1N8A8_9FABA</name>
<reference evidence="2 3" key="1">
    <citation type="submission" date="2024-08" db="EMBL/GenBank/DDBJ databases">
        <title>Insights into the chromosomal genome structure of Flemingia macrophylla.</title>
        <authorList>
            <person name="Ding Y."/>
            <person name="Zhao Y."/>
            <person name="Bi W."/>
            <person name="Wu M."/>
            <person name="Zhao G."/>
            <person name="Gong Y."/>
            <person name="Li W."/>
            <person name="Zhang P."/>
        </authorList>
    </citation>
    <scope>NUCLEOTIDE SEQUENCE [LARGE SCALE GENOMIC DNA]</scope>
    <source>
        <strain evidence="2">DYQJB</strain>
        <tissue evidence="2">Leaf</tissue>
    </source>
</reference>
<sequence length="151" mass="16676">MVWKAIQRSKTVWEVLQVQCLLLKSSLDHHPFFISQFLLSASAVSLPFAAAFCGRAGLIQEAYDIIKGMPVVPNAVVLRSFLGACRNQGWVPSLDVDFLAKLESELGANYVLTANVFSTCASWKDANDLRVTMKQKGLKKTPGCSWVEVQN</sequence>
<evidence type="ECO:0000313" key="3">
    <source>
        <dbReference type="Proteomes" id="UP001603857"/>
    </source>
</evidence>
<keyword evidence="3" id="KW-1185">Reference proteome</keyword>